<comment type="similarity">
    <text evidence="4 9">Belongs to the BPG-independent phosphoglycerate mutase family.</text>
</comment>
<dbReference type="GO" id="GO:0005829">
    <property type="term" value="C:cytosol"/>
    <property type="evidence" value="ECO:0007669"/>
    <property type="project" value="TreeGrafter"/>
</dbReference>
<evidence type="ECO:0000256" key="12">
    <source>
        <dbReference type="PIRSR" id="PIRSR001492-2"/>
    </source>
</evidence>
<comment type="subunit">
    <text evidence="9">Monomer.</text>
</comment>
<evidence type="ECO:0000313" key="17">
    <source>
        <dbReference type="Proteomes" id="UP000231542"/>
    </source>
</evidence>
<organism evidence="16 17">
    <name type="scientific">Candidatus Kerfeldbacteria bacterium CG08_land_8_20_14_0_20_40_16</name>
    <dbReference type="NCBI Taxonomy" id="2014244"/>
    <lineage>
        <taxon>Bacteria</taxon>
        <taxon>Candidatus Kerfeldiibacteriota</taxon>
    </lineage>
</organism>
<dbReference type="SUPFAM" id="SSF64158">
    <property type="entry name" value="2,3-Bisphosphoglycerate-independent phosphoglycerate mutase, substrate-binding domain"/>
    <property type="match status" value="1"/>
</dbReference>
<dbReference type="PANTHER" id="PTHR31637:SF0">
    <property type="entry name" value="2,3-BISPHOSPHOGLYCERATE-INDEPENDENT PHOSPHOGLYCERATE MUTASE"/>
    <property type="match status" value="1"/>
</dbReference>
<feature type="active site" description="Phosphoserine intermediate" evidence="9 11">
    <location>
        <position position="74"/>
    </location>
</feature>
<dbReference type="Pfam" id="PF01676">
    <property type="entry name" value="Metalloenzyme"/>
    <property type="match status" value="1"/>
</dbReference>
<keyword evidence="6 9" id="KW-0324">Glycolysis</keyword>
<evidence type="ECO:0000256" key="9">
    <source>
        <dbReference type="HAMAP-Rule" id="MF_01038"/>
    </source>
</evidence>
<evidence type="ECO:0000256" key="10">
    <source>
        <dbReference type="NCBIfam" id="TIGR01307"/>
    </source>
</evidence>
<dbReference type="CDD" id="cd16010">
    <property type="entry name" value="iPGM"/>
    <property type="match status" value="1"/>
</dbReference>
<evidence type="ECO:0000313" key="16">
    <source>
        <dbReference type="EMBL" id="PIS43060.1"/>
    </source>
</evidence>
<feature type="binding site" evidence="9 13">
    <location>
        <position position="419"/>
    </location>
    <ligand>
        <name>Mn(2+)</name>
        <dbReference type="ChEBI" id="CHEBI:29035"/>
        <label>1</label>
    </ligand>
</feature>
<keyword evidence="5 9" id="KW-0479">Metal-binding</keyword>
<comment type="function">
    <text evidence="2 9">Catalyzes the interconversion of 2-phosphoglycerate and 3-phosphoglycerate.</text>
</comment>
<evidence type="ECO:0000256" key="4">
    <source>
        <dbReference type="ARBA" id="ARBA00008819"/>
    </source>
</evidence>
<dbReference type="GO" id="GO:0030145">
    <property type="term" value="F:manganese ion binding"/>
    <property type="evidence" value="ECO:0007669"/>
    <property type="project" value="UniProtKB-UniRule"/>
</dbReference>
<evidence type="ECO:0000259" key="15">
    <source>
        <dbReference type="Pfam" id="PF06415"/>
    </source>
</evidence>
<dbReference type="InterPro" id="IPR006124">
    <property type="entry name" value="Metalloenzyme"/>
</dbReference>
<dbReference type="InterPro" id="IPR005995">
    <property type="entry name" value="Pgm_bpd_ind"/>
</dbReference>
<dbReference type="InterPro" id="IPR017850">
    <property type="entry name" value="Alkaline_phosphatase_core_sf"/>
</dbReference>
<dbReference type="EMBL" id="PEXU01000004">
    <property type="protein sequence ID" value="PIS43060.1"/>
    <property type="molecule type" value="Genomic_DNA"/>
</dbReference>
<feature type="binding site" evidence="9 12">
    <location>
        <position position="136"/>
    </location>
    <ligand>
        <name>substrate</name>
    </ligand>
</feature>
<dbReference type="InterPro" id="IPR036646">
    <property type="entry name" value="PGAM_B_sf"/>
</dbReference>
<feature type="binding site" evidence="9 13">
    <location>
        <position position="475"/>
    </location>
    <ligand>
        <name>Mn(2+)</name>
        <dbReference type="ChEBI" id="CHEBI:29035"/>
        <label>1</label>
    </ligand>
</feature>
<sequence length="527" mass="59003">MPIVKKTKTNSKAQNTPLVLIILDGWGIAPPSKSNAIWLAKTPIMDRLWKRYPHTSLKASGQYVGLPLKQNGNSEAGHMNLGAGRIVNQDSVIISKSIKDGTFFKNPAFLEAIGHVQRRKSHLHLLGILSDDQCPHASPDHLEALLQLEKIRKIRPVFLHLFTDGRDSARYAAIKLIRKLEKKLKNQEKVASILGRYYLDRTKNWEVTELVYNSLILGEGLKASSPSKAILQAYNRGETDEFISPTKITSDHRPLSSINNKDSVIFFNLRSDRARQLTKPFVQKDFNAKNPGAFRRKKVLKDIKFVVMTDFGPDLEGVLTAYPSIEVKDTLPMALSNLHQIYIAEAQKYAHMTYFFNGGYAQPVGREERVTIPSISVKHFEEKPKMSAGMITTIALKKLKEKRYDFLALNFANPDMVGHTGNLQSTVVALEFVDLCLKRIVQEVLKQKGTVVITADHGNAEEMINLATGEVDTKHSSSEVPLIIVSNSRQLTSKKQLPKGILGNVAPTILDILKIEKPKLMKCQSLL</sequence>
<proteinExistence type="inferred from homology"/>
<feature type="binding site" evidence="9 13">
    <location>
        <position position="24"/>
    </location>
    <ligand>
        <name>Mn(2+)</name>
        <dbReference type="ChEBI" id="CHEBI:29035"/>
        <label>2</label>
    </ligand>
</feature>
<dbReference type="InterPro" id="IPR011258">
    <property type="entry name" value="BPG-indep_PGM_N"/>
</dbReference>
<dbReference type="Proteomes" id="UP000231542">
    <property type="component" value="Unassembled WGS sequence"/>
</dbReference>
<feature type="binding site" evidence="9 12">
    <location>
        <begin position="270"/>
        <end position="273"/>
    </location>
    <ligand>
        <name>substrate</name>
    </ligand>
</feature>
<dbReference type="GO" id="GO:0006007">
    <property type="term" value="P:glucose catabolic process"/>
    <property type="evidence" value="ECO:0007669"/>
    <property type="project" value="InterPro"/>
</dbReference>
<feature type="domain" description="BPG-independent PGAM N-terminal" evidence="15">
    <location>
        <begin position="94"/>
        <end position="311"/>
    </location>
</feature>
<keyword evidence="7 9" id="KW-0464">Manganese</keyword>
<comment type="caution">
    <text evidence="16">The sequence shown here is derived from an EMBL/GenBank/DDBJ whole genome shotgun (WGS) entry which is preliminary data.</text>
</comment>
<dbReference type="GO" id="GO:0006096">
    <property type="term" value="P:glycolytic process"/>
    <property type="evidence" value="ECO:0007669"/>
    <property type="project" value="UniProtKB-UniRule"/>
</dbReference>
<evidence type="ECO:0000256" key="6">
    <source>
        <dbReference type="ARBA" id="ARBA00023152"/>
    </source>
</evidence>
<dbReference type="SUPFAM" id="SSF53649">
    <property type="entry name" value="Alkaline phosphatase-like"/>
    <property type="match status" value="1"/>
</dbReference>
<evidence type="ECO:0000256" key="1">
    <source>
        <dbReference type="ARBA" id="ARBA00000370"/>
    </source>
</evidence>
<evidence type="ECO:0000256" key="2">
    <source>
        <dbReference type="ARBA" id="ARBA00002315"/>
    </source>
</evidence>
<accession>A0A2H0YX48</accession>
<evidence type="ECO:0000256" key="3">
    <source>
        <dbReference type="ARBA" id="ARBA00004798"/>
    </source>
</evidence>
<feature type="binding site" evidence="9 12">
    <location>
        <position position="348"/>
    </location>
    <ligand>
        <name>substrate</name>
    </ligand>
</feature>
<dbReference type="NCBIfam" id="TIGR01307">
    <property type="entry name" value="pgm_bpd_ind"/>
    <property type="match status" value="1"/>
</dbReference>
<feature type="binding site" evidence="9 13">
    <location>
        <position position="74"/>
    </location>
    <ligand>
        <name>Mn(2+)</name>
        <dbReference type="ChEBI" id="CHEBI:29035"/>
        <label>2</label>
    </ligand>
</feature>
<evidence type="ECO:0000256" key="5">
    <source>
        <dbReference type="ARBA" id="ARBA00022723"/>
    </source>
</evidence>
<dbReference type="Gene3D" id="3.40.720.10">
    <property type="entry name" value="Alkaline Phosphatase, subunit A"/>
    <property type="match status" value="1"/>
</dbReference>
<dbReference type="EC" id="5.4.2.12" evidence="9 10"/>
<name>A0A2H0YX48_9BACT</name>
<dbReference type="GO" id="GO:0004619">
    <property type="term" value="F:phosphoglycerate mutase activity"/>
    <property type="evidence" value="ECO:0007669"/>
    <property type="project" value="UniProtKB-UniRule"/>
</dbReference>
<feature type="binding site" evidence="9 12">
    <location>
        <begin position="166"/>
        <end position="167"/>
    </location>
    <ligand>
        <name>substrate</name>
    </ligand>
</feature>
<dbReference type="Pfam" id="PF06415">
    <property type="entry name" value="iPGM_N"/>
    <property type="match status" value="1"/>
</dbReference>
<dbReference type="Gene3D" id="3.40.1450.10">
    <property type="entry name" value="BPG-independent phosphoglycerate mutase, domain B"/>
    <property type="match status" value="1"/>
</dbReference>
<dbReference type="PIRSF" id="PIRSF001492">
    <property type="entry name" value="IPGAM"/>
    <property type="match status" value="1"/>
</dbReference>
<evidence type="ECO:0000259" key="14">
    <source>
        <dbReference type="Pfam" id="PF01676"/>
    </source>
</evidence>
<gene>
    <name evidence="9" type="primary">gpmI</name>
    <name evidence="16" type="ORF">COT24_00405</name>
</gene>
<feature type="binding site" evidence="9 13">
    <location>
        <position position="415"/>
    </location>
    <ligand>
        <name>Mn(2+)</name>
        <dbReference type="ChEBI" id="CHEBI:29035"/>
        <label>1</label>
    </ligand>
</feature>
<dbReference type="FunFam" id="3.40.1450.10:FF:000002">
    <property type="entry name" value="2,3-bisphosphoglycerate-independent phosphoglycerate mutase"/>
    <property type="match status" value="1"/>
</dbReference>
<feature type="binding site" evidence="9 13">
    <location>
        <position position="456"/>
    </location>
    <ligand>
        <name>Mn(2+)</name>
        <dbReference type="ChEBI" id="CHEBI:29035"/>
        <label>2</label>
    </ligand>
</feature>
<evidence type="ECO:0000256" key="7">
    <source>
        <dbReference type="ARBA" id="ARBA00023211"/>
    </source>
</evidence>
<dbReference type="PANTHER" id="PTHR31637">
    <property type="entry name" value="2,3-BISPHOSPHOGLYCERATE-INDEPENDENT PHOSPHOGLYCERATE MUTASE"/>
    <property type="match status" value="1"/>
</dbReference>
<evidence type="ECO:0000256" key="8">
    <source>
        <dbReference type="ARBA" id="ARBA00023235"/>
    </source>
</evidence>
<comment type="cofactor">
    <cofactor evidence="9">
        <name>Mn(2+)</name>
        <dbReference type="ChEBI" id="CHEBI:29035"/>
    </cofactor>
    <text evidence="9">Binds 2 manganese ions per subunit.</text>
</comment>
<dbReference type="HAMAP" id="MF_01038">
    <property type="entry name" value="GpmI"/>
    <property type="match status" value="1"/>
</dbReference>
<keyword evidence="8 9" id="KW-0413">Isomerase</keyword>
<reference evidence="16 17" key="1">
    <citation type="submission" date="2017-09" db="EMBL/GenBank/DDBJ databases">
        <title>Depth-based differentiation of microbial function through sediment-hosted aquifers and enrichment of novel symbionts in the deep terrestrial subsurface.</title>
        <authorList>
            <person name="Probst A.J."/>
            <person name="Ladd B."/>
            <person name="Jarett J.K."/>
            <person name="Geller-Mcgrath D.E."/>
            <person name="Sieber C.M."/>
            <person name="Emerson J.B."/>
            <person name="Anantharaman K."/>
            <person name="Thomas B.C."/>
            <person name="Malmstrom R."/>
            <person name="Stieglmeier M."/>
            <person name="Klingl A."/>
            <person name="Woyke T."/>
            <person name="Ryan C.M."/>
            <person name="Banfield J.F."/>
        </authorList>
    </citation>
    <scope>NUCLEOTIDE SEQUENCE [LARGE SCALE GENOMIC DNA]</scope>
    <source>
        <strain evidence="16">CG08_land_8_20_14_0_20_40_16</strain>
    </source>
</reference>
<comment type="pathway">
    <text evidence="3 9">Carbohydrate degradation; glycolysis; pyruvate from D-glyceraldehyde 3-phosphate: step 3/5.</text>
</comment>
<protein>
    <recommendedName>
        <fullName evidence="9 10">2,3-bisphosphoglycerate-independent phosphoglycerate mutase</fullName>
        <shortName evidence="9">BPG-independent PGAM</shortName>
        <shortName evidence="9">Phosphoglyceromutase</shortName>
        <shortName evidence="9">iPGM</shortName>
        <ecNumber evidence="9 10">5.4.2.12</ecNumber>
    </recommendedName>
</protein>
<feature type="binding site" evidence="9 12">
    <location>
        <position position="196"/>
    </location>
    <ligand>
        <name>substrate</name>
    </ligand>
</feature>
<feature type="binding site" evidence="9 12">
    <location>
        <position position="201"/>
    </location>
    <ligand>
        <name>substrate</name>
    </ligand>
</feature>
<dbReference type="UniPathway" id="UPA00109">
    <property type="reaction ID" value="UER00186"/>
</dbReference>
<evidence type="ECO:0000256" key="11">
    <source>
        <dbReference type="PIRSR" id="PIRSR001492-1"/>
    </source>
</evidence>
<feature type="domain" description="Metalloenzyme" evidence="14">
    <location>
        <begin position="17"/>
        <end position="517"/>
    </location>
</feature>
<feature type="binding site" evidence="9 13">
    <location>
        <position position="457"/>
    </location>
    <ligand>
        <name>Mn(2+)</name>
        <dbReference type="ChEBI" id="CHEBI:29035"/>
        <label>2</label>
    </ligand>
</feature>
<dbReference type="AlphaFoldDB" id="A0A2H0YX48"/>
<comment type="catalytic activity">
    <reaction evidence="1 9">
        <text>(2R)-2-phosphoglycerate = (2R)-3-phosphoglycerate</text>
        <dbReference type="Rhea" id="RHEA:15901"/>
        <dbReference type="ChEBI" id="CHEBI:58272"/>
        <dbReference type="ChEBI" id="CHEBI:58289"/>
        <dbReference type="EC" id="5.4.2.12"/>
    </reaction>
</comment>
<evidence type="ECO:0000256" key="13">
    <source>
        <dbReference type="PIRSR" id="PIRSR001492-3"/>
    </source>
</evidence>